<dbReference type="PANTHER" id="PTHR47718">
    <property type="entry name" value="OS01G0519700 PROTEIN"/>
    <property type="match status" value="1"/>
</dbReference>
<dbReference type="InterPro" id="IPR018289">
    <property type="entry name" value="MULE_transposase_dom"/>
</dbReference>
<dbReference type="PANTHER" id="PTHR47718:SF3">
    <property type="entry name" value="PROTEIN FAR1-RELATED SEQUENCE 5-LIKE"/>
    <property type="match status" value="1"/>
</dbReference>
<reference evidence="3" key="1">
    <citation type="submission" date="2021-06" db="EMBL/GenBank/DDBJ databases">
        <authorList>
            <person name="Kallberg Y."/>
            <person name="Tangrot J."/>
            <person name="Rosling A."/>
        </authorList>
    </citation>
    <scope>NUCLEOTIDE SEQUENCE</scope>
    <source>
        <strain evidence="3">BR232B</strain>
    </source>
</reference>
<feature type="non-terminal residue" evidence="3">
    <location>
        <position position="648"/>
    </location>
</feature>
<proteinExistence type="predicted"/>
<comment type="caution">
    <text evidence="3">The sequence shown here is derived from an EMBL/GenBank/DDBJ whole genome shotgun (WGS) entry which is preliminary data.</text>
</comment>
<dbReference type="GO" id="GO:0008270">
    <property type="term" value="F:zinc ion binding"/>
    <property type="evidence" value="ECO:0007669"/>
    <property type="project" value="UniProtKB-KW"/>
</dbReference>
<dbReference type="PROSITE" id="PS50966">
    <property type="entry name" value="ZF_SWIM"/>
    <property type="match status" value="1"/>
</dbReference>
<dbReference type="AlphaFoldDB" id="A0A9N9E8Q2"/>
<keyword evidence="1" id="KW-0862">Zinc</keyword>
<dbReference type="InterPro" id="IPR007527">
    <property type="entry name" value="Znf_SWIM"/>
</dbReference>
<evidence type="ECO:0000256" key="1">
    <source>
        <dbReference type="PROSITE-ProRule" id="PRU00325"/>
    </source>
</evidence>
<dbReference type="Pfam" id="PF10551">
    <property type="entry name" value="MULE"/>
    <property type="match status" value="1"/>
</dbReference>
<gene>
    <name evidence="3" type="ORF">PBRASI_LOCUS10867</name>
</gene>
<dbReference type="OrthoDB" id="2416419at2759"/>
<accession>A0A9N9E8Q2</accession>
<keyword evidence="1" id="KW-0479">Metal-binding</keyword>
<dbReference type="EMBL" id="CAJVPI010003823">
    <property type="protein sequence ID" value="CAG8662598.1"/>
    <property type="molecule type" value="Genomic_DNA"/>
</dbReference>
<dbReference type="Proteomes" id="UP000789739">
    <property type="component" value="Unassembled WGS sequence"/>
</dbReference>
<protein>
    <submittedName>
        <fullName evidence="3">1454_t:CDS:1</fullName>
    </submittedName>
</protein>
<keyword evidence="1" id="KW-0863">Zinc-finger</keyword>
<organism evidence="3 4">
    <name type="scientific">Paraglomus brasilianum</name>
    <dbReference type="NCBI Taxonomy" id="144538"/>
    <lineage>
        <taxon>Eukaryota</taxon>
        <taxon>Fungi</taxon>
        <taxon>Fungi incertae sedis</taxon>
        <taxon>Mucoromycota</taxon>
        <taxon>Glomeromycotina</taxon>
        <taxon>Glomeromycetes</taxon>
        <taxon>Paraglomerales</taxon>
        <taxon>Paraglomeraceae</taxon>
        <taxon>Paraglomus</taxon>
    </lineage>
</organism>
<evidence type="ECO:0000259" key="2">
    <source>
        <dbReference type="PROSITE" id="PS50966"/>
    </source>
</evidence>
<keyword evidence="4" id="KW-1185">Reference proteome</keyword>
<evidence type="ECO:0000313" key="3">
    <source>
        <dbReference type="EMBL" id="CAG8662598.1"/>
    </source>
</evidence>
<sequence length="648" mass="76579">QEGFKLRKGRIEKTPDGVVRKRTVLCEHSGEYKPRNTQLVSTKYINCQWHINLSQPLWNNPHENIYLTTINNEHNHELSSFQMKFLHDNKLTQQMLECIEFYMNDIRLKPLQVQKALQKEFPDREIYLPEIHKAMAKFYHKKQKDISNDAASLYESLLKKKDEDPRWYIAIDWDRETHCLRRLFWMSPEQIILWMEFGDIILNDNTAKTNRYDMALSLFLCIDNHGSSRLVGCALTDDESADAHRWILQQTKQATGNCVPTVIMTDADPTLDLAIAEEYEESYAMHCIFHIAQNLPRNLETRLGEQYREFVKDFYITRNALIPEVFERKWMQLIEKYNQPEVVRYLQRTLYSSKRAWARAYTATIFTAGIQTTSRIESYNAQIKRFILNSNVSLLELAEALERSINKENKRAKYKYWKTLFPSTSSATLSQTLFPKLDETLCHFLTPTMLKVQRTEIKNCLNYQASTIMQEEIIEYQEFESNTTQFVEDDEDTLQISMNYILKNVDIDRIEETWAIRAVTASRFCHFIILLTDKTHICSCLGLVNRGIVCHHFFQVMLCSRTAAFHITLVHKRWYKEIHSNPQKTPYHVATRFDEDNFQHQSAELVKHNTIDWFVSPADLQEERREDINERKLYGELWGIARDITQRA</sequence>
<evidence type="ECO:0000313" key="4">
    <source>
        <dbReference type="Proteomes" id="UP000789739"/>
    </source>
</evidence>
<feature type="domain" description="SWIM-type" evidence="2">
    <location>
        <begin position="527"/>
        <end position="561"/>
    </location>
</feature>
<name>A0A9N9E8Q2_9GLOM</name>
<feature type="non-terminal residue" evidence="3">
    <location>
        <position position="1"/>
    </location>
</feature>